<accession>A0A0A9ENG1</accession>
<organism evidence="1">
    <name type="scientific">Arundo donax</name>
    <name type="common">Giant reed</name>
    <name type="synonym">Donax arundinaceus</name>
    <dbReference type="NCBI Taxonomy" id="35708"/>
    <lineage>
        <taxon>Eukaryota</taxon>
        <taxon>Viridiplantae</taxon>
        <taxon>Streptophyta</taxon>
        <taxon>Embryophyta</taxon>
        <taxon>Tracheophyta</taxon>
        <taxon>Spermatophyta</taxon>
        <taxon>Magnoliopsida</taxon>
        <taxon>Liliopsida</taxon>
        <taxon>Poales</taxon>
        <taxon>Poaceae</taxon>
        <taxon>PACMAD clade</taxon>
        <taxon>Arundinoideae</taxon>
        <taxon>Arundineae</taxon>
        <taxon>Arundo</taxon>
    </lineage>
</organism>
<proteinExistence type="predicted"/>
<reference evidence="1" key="2">
    <citation type="journal article" date="2015" name="Data Brief">
        <title>Shoot transcriptome of the giant reed, Arundo donax.</title>
        <authorList>
            <person name="Barrero R.A."/>
            <person name="Guerrero F.D."/>
            <person name="Moolhuijzen P."/>
            <person name="Goolsby J.A."/>
            <person name="Tidwell J."/>
            <person name="Bellgard S.E."/>
            <person name="Bellgard M.I."/>
        </authorList>
    </citation>
    <scope>NUCLEOTIDE SEQUENCE</scope>
    <source>
        <tissue evidence="1">Shoot tissue taken approximately 20 cm above the soil surface</tissue>
    </source>
</reference>
<evidence type="ECO:0000313" key="1">
    <source>
        <dbReference type="EMBL" id="JAE00539.1"/>
    </source>
</evidence>
<dbReference type="EMBL" id="GBRH01197357">
    <property type="protein sequence ID" value="JAE00539.1"/>
    <property type="molecule type" value="Transcribed_RNA"/>
</dbReference>
<dbReference type="AlphaFoldDB" id="A0A0A9ENG1"/>
<reference evidence="1" key="1">
    <citation type="submission" date="2014-09" db="EMBL/GenBank/DDBJ databases">
        <authorList>
            <person name="Magalhaes I.L.F."/>
            <person name="Oliveira U."/>
            <person name="Santos F.R."/>
            <person name="Vidigal T.H.D.A."/>
            <person name="Brescovit A.D."/>
            <person name="Santos A.J."/>
        </authorList>
    </citation>
    <scope>NUCLEOTIDE SEQUENCE</scope>
    <source>
        <tissue evidence="1">Shoot tissue taken approximately 20 cm above the soil surface</tissue>
    </source>
</reference>
<sequence length="45" mass="5168">MCHVPTHPILGRGDLKAQQLKSIMIRKKRKMIIGTTLKVTLTYFT</sequence>
<protein>
    <submittedName>
        <fullName evidence="1">Uncharacterized protein</fullName>
    </submittedName>
</protein>
<name>A0A0A9ENG1_ARUDO</name>